<protein>
    <recommendedName>
        <fullName evidence="4">Iron transporter</fullName>
    </recommendedName>
</protein>
<feature type="transmembrane region" description="Helical" evidence="1">
    <location>
        <begin position="17"/>
        <end position="38"/>
    </location>
</feature>
<reference evidence="2 3" key="1">
    <citation type="submission" date="2020-08" db="EMBL/GenBank/DDBJ databases">
        <title>A Genomic Blueprint of the Chicken Gut Microbiome.</title>
        <authorList>
            <person name="Gilroy R."/>
            <person name="Ravi A."/>
            <person name="Getino M."/>
            <person name="Pursley I."/>
            <person name="Horton D.L."/>
            <person name="Alikhan N.-F."/>
            <person name="Baker D."/>
            <person name="Gharbi K."/>
            <person name="Hall N."/>
            <person name="Watson M."/>
            <person name="Adriaenssens E.M."/>
            <person name="Foster-Nyarko E."/>
            <person name="Jarju S."/>
            <person name="Secka A."/>
            <person name="Antonio M."/>
            <person name="Oren A."/>
            <person name="Chaudhuri R."/>
            <person name="La Ragione R.M."/>
            <person name="Hildebrand F."/>
            <person name="Pallen M.J."/>
        </authorList>
    </citation>
    <scope>NUCLEOTIDE SEQUENCE [LARGE SCALE GENOMIC DNA]</scope>
    <source>
        <strain evidence="2 3">Sa2CVA6</strain>
    </source>
</reference>
<feature type="transmembrane region" description="Helical" evidence="1">
    <location>
        <begin position="72"/>
        <end position="95"/>
    </location>
</feature>
<organism evidence="2 3">
    <name type="scientific">Comamonas avium</name>
    <dbReference type="NCBI Taxonomy" id="2762231"/>
    <lineage>
        <taxon>Bacteria</taxon>
        <taxon>Pseudomonadati</taxon>
        <taxon>Pseudomonadota</taxon>
        <taxon>Betaproteobacteria</taxon>
        <taxon>Burkholderiales</taxon>
        <taxon>Comamonadaceae</taxon>
        <taxon>Comamonas</taxon>
    </lineage>
</organism>
<dbReference type="Proteomes" id="UP000634919">
    <property type="component" value="Unassembled WGS sequence"/>
</dbReference>
<accession>A0ABR8S9L5</accession>
<evidence type="ECO:0000256" key="1">
    <source>
        <dbReference type="SAM" id="Phobius"/>
    </source>
</evidence>
<keyword evidence="1" id="KW-1133">Transmembrane helix</keyword>
<comment type="caution">
    <text evidence="2">The sequence shown here is derived from an EMBL/GenBank/DDBJ whole genome shotgun (WGS) entry which is preliminary data.</text>
</comment>
<dbReference type="EMBL" id="JACSQK010000003">
    <property type="protein sequence ID" value="MBD7960175.1"/>
    <property type="molecule type" value="Genomic_DNA"/>
</dbReference>
<evidence type="ECO:0000313" key="2">
    <source>
        <dbReference type="EMBL" id="MBD7960175.1"/>
    </source>
</evidence>
<proteinExistence type="predicted"/>
<keyword evidence="1" id="KW-0472">Membrane</keyword>
<dbReference type="RefSeq" id="WP_191722579.1">
    <property type="nucleotide sequence ID" value="NZ_JACSQK010000003.1"/>
</dbReference>
<sequence>MDQFSDRYPSWATVSRIAAAVLGGYGLSSAWVVLWGAMQASKVEAILAGVQTSFVLYVAAVIWAFAPVPLGRVWGVLLTAVVALLGAAMLLSVVWG</sequence>
<keyword evidence="3" id="KW-1185">Reference proteome</keyword>
<evidence type="ECO:0000313" key="3">
    <source>
        <dbReference type="Proteomes" id="UP000634919"/>
    </source>
</evidence>
<keyword evidence="1" id="KW-0812">Transmembrane</keyword>
<gene>
    <name evidence="2" type="ORF">H9646_06745</name>
</gene>
<evidence type="ECO:0008006" key="4">
    <source>
        <dbReference type="Google" id="ProtNLM"/>
    </source>
</evidence>
<feature type="transmembrane region" description="Helical" evidence="1">
    <location>
        <begin position="45"/>
        <end position="66"/>
    </location>
</feature>
<name>A0ABR8S9L5_9BURK</name>